<dbReference type="InterPro" id="IPR014044">
    <property type="entry name" value="CAP_dom"/>
</dbReference>
<reference evidence="3 4" key="1">
    <citation type="submission" date="2016-02" db="EMBL/GenBank/DDBJ databases">
        <title>Draft genome sequence of Hydrogenophaga sp. LPB0072.</title>
        <authorList>
            <person name="Shin S.-K."/>
            <person name="Yi H."/>
        </authorList>
    </citation>
    <scope>NUCLEOTIDE SEQUENCE [LARGE SCALE GENOMIC DNA]</scope>
    <source>
        <strain evidence="3 4">LPB0072</strain>
    </source>
</reference>
<proteinExistence type="predicted"/>
<keyword evidence="4" id="KW-1185">Reference proteome</keyword>
<dbReference type="PANTHER" id="PTHR31157:SF1">
    <property type="entry name" value="SCP DOMAIN-CONTAINING PROTEIN"/>
    <property type="match status" value="1"/>
</dbReference>
<gene>
    <name evidence="2" type="ORF">LPB072_14695</name>
    <name evidence="3" type="ORF">LPB72_01120</name>
</gene>
<evidence type="ECO:0000313" key="4">
    <source>
        <dbReference type="Proteomes" id="UP000185657"/>
    </source>
</evidence>
<dbReference type="AlphaFoldDB" id="A0A162T8H9"/>
<dbReference type="SUPFAM" id="SSF55797">
    <property type="entry name" value="PR-1-like"/>
    <property type="match status" value="1"/>
</dbReference>
<dbReference type="Proteomes" id="UP000185680">
    <property type="component" value="Chromosome"/>
</dbReference>
<evidence type="ECO:0000313" key="2">
    <source>
        <dbReference type="EMBL" id="AOW15676.1"/>
    </source>
</evidence>
<evidence type="ECO:0000313" key="3">
    <source>
        <dbReference type="EMBL" id="OAD44334.1"/>
    </source>
</evidence>
<dbReference type="InterPro" id="IPR035940">
    <property type="entry name" value="CAP_sf"/>
</dbReference>
<dbReference type="OrthoDB" id="68195at2"/>
<accession>A0A162T8H9</accession>
<dbReference type="PANTHER" id="PTHR31157">
    <property type="entry name" value="SCP DOMAIN-CONTAINING PROTEIN"/>
    <property type="match status" value="1"/>
</dbReference>
<dbReference type="EMBL" id="CP017476">
    <property type="protein sequence ID" value="AOW15676.1"/>
    <property type="molecule type" value="Genomic_DNA"/>
</dbReference>
<dbReference type="KEGG" id="hyl:LPB072_14695"/>
<dbReference type="Pfam" id="PF00188">
    <property type="entry name" value="CAP"/>
    <property type="match status" value="1"/>
</dbReference>
<dbReference type="CDD" id="cd05379">
    <property type="entry name" value="CAP_bacterial"/>
    <property type="match status" value="1"/>
</dbReference>
<protein>
    <recommendedName>
        <fullName evidence="1">SCP domain-containing protein</fullName>
    </recommendedName>
</protein>
<dbReference type="Gene3D" id="3.40.33.10">
    <property type="entry name" value="CAP"/>
    <property type="match status" value="1"/>
</dbReference>
<evidence type="ECO:0000313" key="5">
    <source>
        <dbReference type="Proteomes" id="UP000185680"/>
    </source>
</evidence>
<evidence type="ECO:0000259" key="1">
    <source>
        <dbReference type="Pfam" id="PF00188"/>
    </source>
</evidence>
<dbReference type="Proteomes" id="UP000185657">
    <property type="component" value="Unassembled WGS sequence"/>
</dbReference>
<reference evidence="2 5" key="2">
    <citation type="submission" date="2016-10" db="EMBL/GenBank/DDBJ databases">
        <title>Hydorgenophaga sp. LPB0072 isolated from gastropod.</title>
        <authorList>
            <person name="Kim E."/>
            <person name="Yi H."/>
        </authorList>
    </citation>
    <scope>NUCLEOTIDE SEQUENCE [LARGE SCALE GENOMIC DNA]</scope>
    <source>
        <strain evidence="2 5">LPB0072</strain>
    </source>
</reference>
<feature type="domain" description="SCP" evidence="1">
    <location>
        <begin position="4"/>
        <end position="126"/>
    </location>
</feature>
<sequence length="131" mass="13893">MQQINAARASGRTCGSAPRPATTPLVWNANLQVAAARHSTDMAKNNFFDHTGSDGSTLGVRATAAGYIWRGIGENIAAGQSSVTSVMNGWLASPGHCNNIMESSFNDVALACVSQPGTKYGKYWTMELGRR</sequence>
<name>A0A162T8H9_9BURK</name>
<dbReference type="EMBL" id="LVWD01000001">
    <property type="protein sequence ID" value="OAD44334.1"/>
    <property type="molecule type" value="Genomic_DNA"/>
</dbReference>
<organism evidence="2 5">
    <name type="scientific">Hydrogenophaga crassostreae</name>
    <dbReference type="NCBI Taxonomy" id="1763535"/>
    <lineage>
        <taxon>Bacteria</taxon>
        <taxon>Pseudomonadati</taxon>
        <taxon>Pseudomonadota</taxon>
        <taxon>Betaproteobacteria</taxon>
        <taxon>Burkholderiales</taxon>
        <taxon>Comamonadaceae</taxon>
        <taxon>Hydrogenophaga</taxon>
    </lineage>
</organism>